<dbReference type="HOGENOM" id="CLU_912715_0_0_1"/>
<comment type="subcellular location">
    <subcellularLocation>
        <location evidence="1">Membrane</location>
        <topology evidence="1">Multi-pass membrane protein</topology>
    </subcellularLocation>
</comment>
<dbReference type="KEGG" id="tmn:UCRPA7_7993"/>
<feature type="transmembrane region" description="Helical" evidence="6">
    <location>
        <begin position="78"/>
        <end position="99"/>
    </location>
</feature>
<dbReference type="OrthoDB" id="4161376at2759"/>
<dbReference type="GeneID" id="19328802"/>
<evidence type="ECO:0000256" key="2">
    <source>
        <dbReference type="ARBA" id="ARBA00022448"/>
    </source>
</evidence>
<gene>
    <name evidence="7" type="ORF">UCRPA7_7993</name>
</gene>
<evidence type="ECO:0000256" key="6">
    <source>
        <dbReference type="SAM" id="Phobius"/>
    </source>
</evidence>
<organism evidence="7 8">
    <name type="scientific">Phaeoacremonium minimum (strain UCR-PA7)</name>
    <name type="common">Esca disease fungus</name>
    <name type="synonym">Togninia minima</name>
    <dbReference type="NCBI Taxonomy" id="1286976"/>
    <lineage>
        <taxon>Eukaryota</taxon>
        <taxon>Fungi</taxon>
        <taxon>Dikarya</taxon>
        <taxon>Ascomycota</taxon>
        <taxon>Pezizomycotina</taxon>
        <taxon>Sordariomycetes</taxon>
        <taxon>Sordariomycetidae</taxon>
        <taxon>Togniniales</taxon>
        <taxon>Togniniaceae</taxon>
        <taxon>Phaeoacremonium</taxon>
    </lineage>
</organism>
<dbReference type="Pfam" id="PF06609">
    <property type="entry name" value="TRI12"/>
    <property type="match status" value="1"/>
</dbReference>
<feature type="transmembrane region" description="Helical" evidence="6">
    <location>
        <begin position="105"/>
        <end position="126"/>
    </location>
</feature>
<keyword evidence="5 6" id="KW-0472">Membrane</keyword>
<dbReference type="SUPFAM" id="SSF103473">
    <property type="entry name" value="MFS general substrate transporter"/>
    <property type="match status" value="1"/>
</dbReference>
<sequence>MAAGFGLLVVFGLWETFSKVKYPLCPPHIFRSHKGREFTVPFILAFIVTMFYYGINIIYPTMINVFYITTDTSRAEELVLTLPGNLGLVFGACLLIGFGNLLGHWKYTLITAWCGMTLFGGLMGLVTPYNKGMMIAFTFLMQMFFGWSQYESIAFTQLGVPQTELGISGGLAGVARYAGGSLAQAIYTTILTNTQQSRVAATLPKAAIAAGLDAKYGADILTAFPQGADALAAIPGITPSIIAAASEAYKWSYAYGLKMCALSSLAFAGVGLVCCLLLENIDAKMNNKTEIFLENDIYAEKNKYH</sequence>
<accession>R8BB40</accession>
<dbReference type="InterPro" id="IPR036259">
    <property type="entry name" value="MFS_trans_sf"/>
</dbReference>
<feature type="transmembrane region" description="Helical" evidence="6">
    <location>
        <begin position="255"/>
        <end position="278"/>
    </location>
</feature>
<evidence type="ECO:0000313" key="7">
    <source>
        <dbReference type="EMBL" id="EON96499.1"/>
    </source>
</evidence>
<dbReference type="InterPro" id="IPR010573">
    <property type="entry name" value="MFS_Str1/Tri12-like"/>
</dbReference>
<dbReference type="PANTHER" id="PTHR23501:SF195">
    <property type="entry name" value="PEP5"/>
    <property type="match status" value="1"/>
</dbReference>
<evidence type="ECO:0000256" key="1">
    <source>
        <dbReference type="ARBA" id="ARBA00004141"/>
    </source>
</evidence>
<name>R8BB40_PHAM7</name>
<dbReference type="Gene3D" id="1.20.1250.20">
    <property type="entry name" value="MFS general substrate transporter like domains"/>
    <property type="match status" value="1"/>
</dbReference>
<proteinExistence type="predicted"/>
<dbReference type="RefSeq" id="XP_007918704.1">
    <property type="nucleotide sequence ID" value="XM_007920513.1"/>
</dbReference>
<dbReference type="GO" id="GO:0005886">
    <property type="term" value="C:plasma membrane"/>
    <property type="evidence" value="ECO:0007669"/>
    <property type="project" value="TreeGrafter"/>
</dbReference>
<keyword evidence="3 6" id="KW-0812">Transmembrane</keyword>
<evidence type="ECO:0000256" key="4">
    <source>
        <dbReference type="ARBA" id="ARBA00022989"/>
    </source>
</evidence>
<keyword evidence="2" id="KW-0813">Transport</keyword>
<dbReference type="Proteomes" id="UP000014074">
    <property type="component" value="Unassembled WGS sequence"/>
</dbReference>
<evidence type="ECO:0000256" key="5">
    <source>
        <dbReference type="ARBA" id="ARBA00023136"/>
    </source>
</evidence>
<keyword evidence="8" id="KW-1185">Reference proteome</keyword>
<dbReference type="GO" id="GO:0022857">
    <property type="term" value="F:transmembrane transporter activity"/>
    <property type="evidence" value="ECO:0007669"/>
    <property type="project" value="InterPro"/>
</dbReference>
<evidence type="ECO:0000256" key="3">
    <source>
        <dbReference type="ARBA" id="ARBA00022692"/>
    </source>
</evidence>
<protein>
    <submittedName>
        <fullName evidence="7">Putative fungal trichothecene efflux pump protein</fullName>
    </submittedName>
</protein>
<reference evidence="8" key="1">
    <citation type="journal article" date="2013" name="Genome Announc.">
        <title>Draft genome sequence of the ascomycete Phaeoacremonium aleophilum strain UCR-PA7, a causal agent of the esca disease complex in grapevines.</title>
        <authorList>
            <person name="Blanco-Ulate B."/>
            <person name="Rolshausen P."/>
            <person name="Cantu D."/>
        </authorList>
    </citation>
    <scope>NUCLEOTIDE SEQUENCE [LARGE SCALE GENOMIC DNA]</scope>
    <source>
        <strain evidence="8">UCR-PA7</strain>
    </source>
</reference>
<feature type="transmembrane region" description="Helical" evidence="6">
    <location>
        <begin position="42"/>
        <end position="66"/>
    </location>
</feature>
<dbReference type="eggNOG" id="KOG0254">
    <property type="taxonomic scope" value="Eukaryota"/>
</dbReference>
<dbReference type="AlphaFoldDB" id="R8BB40"/>
<keyword evidence="4 6" id="KW-1133">Transmembrane helix</keyword>
<dbReference type="EMBL" id="KB933331">
    <property type="protein sequence ID" value="EON96499.1"/>
    <property type="molecule type" value="Genomic_DNA"/>
</dbReference>
<dbReference type="PANTHER" id="PTHR23501">
    <property type="entry name" value="MAJOR FACILITATOR SUPERFAMILY"/>
    <property type="match status" value="1"/>
</dbReference>
<evidence type="ECO:0000313" key="8">
    <source>
        <dbReference type="Proteomes" id="UP000014074"/>
    </source>
</evidence>